<dbReference type="Gene3D" id="3.20.20.370">
    <property type="entry name" value="Glycoside hydrolase/deacetylase"/>
    <property type="match status" value="1"/>
</dbReference>
<dbReference type="RefSeq" id="WP_091524330.1">
    <property type="nucleotide sequence ID" value="NZ_FORF01000023.1"/>
</dbReference>
<organism evidence="7 8">
    <name type="scientific">Aquamicrobium aerolatum DSM 21857</name>
    <dbReference type="NCBI Taxonomy" id="1121003"/>
    <lineage>
        <taxon>Bacteria</taxon>
        <taxon>Pseudomonadati</taxon>
        <taxon>Pseudomonadota</taxon>
        <taxon>Alphaproteobacteria</taxon>
        <taxon>Hyphomicrobiales</taxon>
        <taxon>Phyllobacteriaceae</taxon>
        <taxon>Aerobium</taxon>
    </lineage>
</organism>
<sequence length="349" mass="38387">MIDARMMARKLMLGGAYWSGAAALGRPILARAGAILMFHRITDQICSPLGVNDHLSVTPGFLDALLDDLRGQGHIFVSMDELLDALAKGRSRNLIAITADDGWRDNLTEALPIFEAYDAPFCIYIASGLTSGTVAPWWEVLEEFVASRDRISVPIADGRIELDCPDLSSKRRAADRLMNHLLGQVAEADQQAWLRSIGAVSPDSYDPATRFMTWEEVRLLQEHRLCTIGAHTVHHYNLRRLGIEDAAHEISGGTDVIEMQLGQRPRHLAFPYGSHRAAGVREATLAREAGFASAVTTRHGVLHPAHARHVHALPRVSVNGYYQRLPYVRALMSGLITPLANGGKRLVTV</sequence>
<feature type="domain" description="NodB homology" evidence="6">
    <location>
        <begin position="93"/>
        <end position="349"/>
    </location>
</feature>
<dbReference type="SUPFAM" id="SSF88713">
    <property type="entry name" value="Glycoside hydrolase/deacetylase"/>
    <property type="match status" value="1"/>
</dbReference>
<evidence type="ECO:0000256" key="1">
    <source>
        <dbReference type="ARBA" id="ARBA00003236"/>
    </source>
</evidence>
<comment type="similarity">
    <text evidence="2">Belongs to the polysaccharide deacetylase family.</text>
</comment>
<keyword evidence="8" id="KW-1185">Reference proteome</keyword>
<gene>
    <name evidence="7" type="ORF">SAMN03080618_03166</name>
</gene>
<dbReference type="PANTHER" id="PTHR34216">
    <property type="match status" value="1"/>
</dbReference>
<dbReference type="PANTHER" id="PTHR34216:SF7">
    <property type="entry name" value="POLY-BETA-1,6-N-ACETYL-D-GLUCOSAMINE N-DEACETYLASE"/>
    <property type="match status" value="1"/>
</dbReference>
<dbReference type="InterPro" id="IPR002509">
    <property type="entry name" value="NODB_dom"/>
</dbReference>
<dbReference type="GO" id="GO:0005975">
    <property type="term" value="P:carbohydrate metabolic process"/>
    <property type="evidence" value="ECO:0007669"/>
    <property type="project" value="InterPro"/>
</dbReference>
<comment type="function">
    <text evidence="1">Is involved in generating a small heat-stable compound (Nod), an acylated oligomer of N-acetylglucosamine, that stimulates mitosis in various plant protoplasts.</text>
</comment>
<keyword evidence="4" id="KW-0732">Signal</keyword>
<dbReference type="Proteomes" id="UP000242763">
    <property type="component" value="Unassembled WGS sequence"/>
</dbReference>
<proteinExistence type="inferred from homology"/>
<protein>
    <recommendedName>
        <fullName evidence="3">Chitooligosaccharide deacetylase</fullName>
    </recommendedName>
    <alternativeName>
        <fullName evidence="5">Nodulation protein B</fullName>
    </alternativeName>
</protein>
<dbReference type="InterPro" id="IPR011330">
    <property type="entry name" value="Glyco_hydro/deAcase_b/a-brl"/>
</dbReference>
<dbReference type="Pfam" id="PF01522">
    <property type="entry name" value="Polysacc_deac_1"/>
    <property type="match status" value="1"/>
</dbReference>
<evidence type="ECO:0000259" key="6">
    <source>
        <dbReference type="PROSITE" id="PS51677"/>
    </source>
</evidence>
<name>A0A1I3RXN1_9HYPH</name>
<dbReference type="AlphaFoldDB" id="A0A1I3RXN1"/>
<evidence type="ECO:0000256" key="3">
    <source>
        <dbReference type="ARBA" id="ARBA00020071"/>
    </source>
</evidence>
<dbReference type="InterPro" id="IPR051398">
    <property type="entry name" value="Polysacch_Deacetylase"/>
</dbReference>
<dbReference type="PROSITE" id="PS51677">
    <property type="entry name" value="NODB"/>
    <property type="match status" value="1"/>
</dbReference>
<evidence type="ECO:0000256" key="5">
    <source>
        <dbReference type="ARBA" id="ARBA00032976"/>
    </source>
</evidence>
<evidence type="ECO:0000313" key="7">
    <source>
        <dbReference type="EMBL" id="SFJ50051.1"/>
    </source>
</evidence>
<accession>A0A1I3RXN1</accession>
<reference evidence="8" key="1">
    <citation type="submission" date="2016-10" db="EMBL/GenBank/DDBJ databases">
        <authorList>
            <person name="Varghese N."/>
            <person name="Submissions S."/>
        </authorList>
    </citation>
    <scope>NUCLEOTIDE SEQUENCE [LARGE SCALE GENOMIC DNA]</scope>
    <source>
        <strain evidence="8">DSM 21857</strain>
    </source>
</reference>
<dbReference type="CDD" id="cd10968">
    <property type="entry name" value="CE4_Mlr8448_like_5s"/>
    <property type="match status" value="1"/>
</dbReference>
<evidence type="ECO:0000256" key="4">
    <source>
        <dbReference type="ARBA" id="ARBA00022729"/>
    </source>
</evidence>
<evidence type="ECO:0000313" key="8">
    <source>
        <dbReference type="Proteomes" id="UP000242763"/>
    </source>
</evidence>
<evidence type="ECO:0000256" key="2">
    <source>
        <dbReference type="ARBA" id="ARBA00010973"/>
    </source>
</evidence>
<dbReference type="EMBL" id="FORF01000023">
    <property type="protein sequence ID" value="SFJ50051.1"/>
    <property type="molecule type" value="Genomic_DNA"/>
</dbReference>
<dbReference type="STRING" id="1121003.SAMN03080618_03166"/>
<dbReference type="OrthoDB" id="9782872at2"/>
<dbReference type="GO" id="GO:0016810">
    <property type="term" value="F:hydrolase activity, acting on carbon-nitrogen (but not peptide) bonds"/>
    <property type="evidence" value="ECO:0007669"/>
    <property type="project" value="InterPro"/>
</dbReference>